<evidence type="ECO:0000313" key="2">
    <source>
        <dbReference type="EMBL" id="ODQ99578.1"/>
    </source>
</evidence>
<evidence type="ECO:0000313" key="3">
    <source>
        <dbReference type="Proteomes" id="UP000094224"/>
    </source>
</evidence>
<gene>
    <name evidence="2" type="ORF">BHQ21_25155</name>
</gene>
<keyword evidence="1" id="KW-0472">Membrane</keyword>
<keyword evidence="3" id="KW-1185">Reference proteome</keyword>
<dbReference type="Proteomes" id="UP000094224">
    <property type="component" value="Unassembled WGS sequence"/>
</dbReference>
<comment type="caution">
    <text evidence="2">The sequence shown here is derived from an EMBL/GenBank/DDBJ whole genome shotgun (WGS) entry which is preliminary data.</text>
</comment>
<organism evidence="2 3">
    <name type="scientific">Mycobacterium sherrisii</name>
    <dbReference type="NCBI Taxonomy" id="243061"/>
    <lineage>
        <taxon>Bacteria</taxon>
        <taxon>Bacillati</taxon>
        <taxon>Actinomycetota</taxon>
        <taxon>Actinomycetes</taxon>
        <taxon>Mycobacteriales</taxon>
        <taxon>Mycobacteriaceae</taxon>
        <taxon>Mycobacterium</taxon>
        <taxon>Mycobacterium simiae complex</taxon>
    </lineage>
</organism>
<reference evidence="3" key="1">
    <citation type="submission" date="2016-09" db="EMBL/GenBank/DDBJ databases">
        <authorList>
            <person name="Greninger A.L."/>
            <person name="Jerome K.R."/>
            <person name="Mcnair B."/>
            <person name="Wallis C."/>
            <person name="Fang F."/>
        </authorList>
    </citation>
    <scope>NUCLEOTIDE SEQUENCE [LARGE SCALE GENOMIC DNA]</scope>
    <source>
        <strain evidence="3">BC1_M4</strain>
    </source>
</reference>
<dbReference type="EMBL" id="MIHC01000075">
    <property type="protein sequence ID" value="ODQ99578.1"/>
    <property type="molecule type" value="Genomic_DNA"/>
</dbReference>
<evidence type="ECO:0000256" key="1">
    <source>
        <dbReference type="SAM" id="Phobius"/>
    </source>
</evidence>
<sequence length="123" mass="12627">MSVLVVTAVFFLGMGIYALAAPAALIRVFGITLPKPESRAEVRAVYGGFGLAIAGALAFAAQQSDTGSPRTGIMIAVGLALAGMAFGRLVSAVIDGRTPFYPNWFYFLVEVVGATALLLTAGG</sequence>
<feature type="transmembrane region" description="Helical" evidence="1">
    <location>
        <begin position="73"/>
        <end position="94"/>
    </location>
</feature>
<dbReference type="AlphaFoldDB" id="A0A1E3SBQ6"/>
<proteinExistence type="predicted"/>
<feature type="transmembrane region" description="Helical" evidence="1">
    <location>
        <begin position="44"/>
        <end position="61"/>
    </location>
</feature>
<feature type="transmembrane region" description="Helical" evidence="1">
    <location>
        <begin position="100"/>
        <end position="121"/>
    </location>
</feature>
<dbReference type="InterPro" id="IPR025597">
    <property type="entry name" value="DUF4345"/>
</dbReference>
<name>A0A1E3SBQ6_9MYCO</name>
<accession>A0A1E3SBQ6</accession>
<dbReference type="Pfam" id="PF14248">
    <property type="entry name" value="DUF4345"/>
    <property type="match status" value="1"/>
</dbReference>
<keyword evidence="1" id="KW-0812">Transmembrane</keyword>
<keyword evidence="1" id="KW-1133">Transmembrane helix</keyword>
<protein>
    <submittedName>
        <fullName evidence="2">DUF4345 domain-containing protein</fullName>
    </submittedName>
</protein>